<sequence>MSPDLPSAVASAVATPVDWERQRAFLAVIETGSLSAAARQLGAAQPTVRRRIEDLEAQLGVALFTRSPSGLTPTPLGQELAQHARAMALAAASLARAASAEADAASGAVRITASEVVGLEVLPPILATLREAHPGLVFELALTNRSEDLLRREADIAVRMVRPTQEALVAKRIGNIPLGLHAHRRLLDAWGRPTTLDEAQRLPLIGYESETTLVRALKAMGLDLRLDAFTFRTDSDVAQLAAIRAGLGLGVCQSGLAIRDPMLERVLPEVFNFDLETFVVTHEDLKDVRRVRLVFDALVAGLTAYAKLGNTV</sequence>
<evidence type="ECO:0000256" key="2">
    <source>
        <dbReference type="ARBA" id="ARBA00023015"/>
    </source>
</evidence>
<dbReference type="Pfam" id="PF00126">
    <property type="entry name" value="HTH_1"/>
    <property type="match status" value="1"/>
</dbReference>
<keyword evidence="4" id="KW-0804">Transcription</keyword>
<dbReference type="InterPro" id="IPR036388">
    <property type="entry name" value="WH-like_DNA-bd_sf"/>
</dbReference>
<gene>
    <name evidence="6" type="ORF">MZV50_03475</name>
</gene>
<dbReference type="PANTHER" id="PTHR30537">
    <property type="entry name" value="HTH-TYPE TRANSCRIPTIONAL REGULATOR"/>
    <property type="match status" value="1"/>
</dbReference>
<evidence type="ECO:0000256" key="3">
    <source>
        <dbReference type="ARBA" id="ARBA00023125"/>
    </source>
</evidence>
<dbReference type="PANTHER" id="PTHR30537:SF3">
    <property type="entry name" value="TRANSCRIPTIONAL REGULATORY PROTEIN"/>
    <property type="match status" value="1"/>
</dbReference>
<dbReference type="InterPro" id="IPR005119">
    <property type="entry name" value="LysR_subst-bd"/>
</dbReference>
<evidence type="ECO:0000313" key="7">
    <source>
        <dbReference type="Proteomes" id="UP001057520"/>
    </source>
</evidence>
<comment type="similarity">
    <text evidence="1">Belongs to the LysR transcriptional regulatory family.</text>
</comment>
<dbReference type="InterPro" id="IPR000847">
    <property type="entry name" value="LysR_HTH_N"/>
</dbReference>
<keyword evidence="7" id="KW-1185">Reference proteome</keyword>
<dbReference type="Gene3D" id="3.40.190.290">
    <property type="match status" value="1"/>
</dbReference>
<evidence type="ECO:0000259" key="5">
    <source>
        <dbReference type="PROSITE" id="PS50931"/>
    </source>
</evidence>
<evidence type="ECO:0000256" key="1">
    <source>
        <dbReference type="ARBA" id="ARBA00009437"/>
    </source>
</evidence>
<name>A0ABY4ZVQ7_9CAUL</name>
<dbReference type="InterPro" id="IPR036390">
    <property type="entry name" value="WH_DNA-bd_sf"/>
</dbReference>
<dbReference type="SUPFAM" id="SSF46785">
    <property type="entry name" value="Winged helix' DNA-binding domain"/>
    <property type="match status" value="1"/>
</dbReference>
<evidence type="ECO:0000256" key="4">
    <source>
        <dbReference type="ARBA" id="ARBA00023163"/>
    </source>
</evidence>
<keyword evidence="3" id="KW-0238">DNA-binding</keyword>
<dbReference type="EMBL" id="CP096040">
    <property type="protein sequence ID" value="USQ96658.1"/>
    <property type="molecule type" value="Genomic_DNA"/>
</dbReference>
<organism evidence="6 7">
    <name type="scientific">Caulobacter segnis</name>
    <dbReference type="NCBI Taxonomy" id="88688"/>
    <lineage>
        <taxon>Bacteria</taxon>
        <taxon>Pseudomonadati</taxon>
        <taxon>Pseudomonadota</taxon>
        <taxon>Alphaproteobacteria</taxon>
        <taxon>Caulobacterales</taxon>
        <taxon>Caulobacteraceae</taxon>
        <taxon>Caulobacter</taxon>
    </lineage>
</organism>
<dbReference type="SUPFAM" id="SSF53850">
    <property type="entry name" value="Periplasmic binding protein-like II"/>
    <property type="match status" value="1"/>
</dbReference>
<proteinExistence type="inferred from homology"/>
<dbReference type="Proteomes" id="UP001057520">
    <property type="component" value="Chromosome"/>
</dbReference>
<feature type="domain" description="HTH lysR-type" evidence="5">
    <location>
        <begin position="23"/>
        <end position="74"/>
    </location>
</feature>
<reference evidence="6 7" key="1">
    <citation type="submission" date="2022-04" db="EMBL/GenBank/DDBJ databases">
        <title>Genome sequence of soybean root-associated Caulobacter segnis RL271.</title>
        <authorList>
            <person name="Longley R."/>
            <person name="Bonito G."/>
            <person name="Trigodet F."/>
            <person name="Crosson S."/>
            <person name="Fiebig A."/>
        </authorList>
    </citation>
    <scope>NUCLEOTIDE SEQUENCE [LARGE SCALE GENOMIC DNA]</scope>
    <source>
        <strain evidence="6 7">RL271</strain>
    </source>
</reference>
<accession>A0ABY4ZVQ7</accession>
<protein>
    <submittedName>
        <fullName evidence="6">LysR family transcriptional regulator</fullName>
    </submittedName>
</protein>
<dbReference type="InterPro" id="IPR058163">
    <property type="entry name" value="LysR-type_TF_proteobact-type"/>
</dbReference>
<dbReference type="PRINTS" id="PR00039">
    <property type="entry name" value="HTHLYSR"/>
</dbReference>
<keyword evidence="2" id="KW-0805">Transcription regulation</keyword>
<dbReference type="Pfam" id="PF03466">
    <property type="entry name" value="LysR_substrate"/>
    <property type="match status" value="1"/>
</dbReference>
<dbReference type="PROSITE" id="PS50931">
    <property type="entry name" value="HTH_LYSR"/>
    <property type="match status" value="1"/>
</dbReference>
<evidence type="ECO:0000313" key="6">
    <source>
        <dbReference type="EMBL" id="USQ96658.1"/>
    </source>
</evidence>
<dbReference type="Gene3D" id="1.10.10.10">
    <property type="entry name" value="Winged helix-like DNA-binding domain superfamily/Winged helix DNA-binding domain"/>
    <property type="match status" value="1"/>
</dbReference>